<evidence type="ECO:0000259" key="1">
    <source>
        <dbReference type="Pfam" id="PF13462"/>
    </source>
</evidence>
<dbReference type="InterPro" id="IPR012336">
    <property type="entry name" value="Thioredoxin-like_fold"/>
</dbReference>
<organism evidence="2 3">
    <name type="scientific">Chelativorans intermedius</name>
    <dbReference type="NCBI Taxonomy" id="515947"/>
    <lineage>
        <taxon>Bacteria</taxon>
        <taxon>Pseudomonadati</taxon>
        <taxon>Pseudomonadota</taxon>
        <taxon>Alphaproteobacteria</taxon>
        <taxon>Hyphomicrobiales</taxon>
        <taxon>Phyllobacteriaceae</taxon>
        <taxon>Chelativorans</taxon>
    </lineage>
</organism>
<protein>
    <submittedName>
        <fullName evidence="2">DsbA family protein</fullName>
    </submittedName>
</protein>
<gene>
    <name evidence="2" type="ORF">ACFFJ2_18810</name>
</gene>
<proteinExistence type="predicted"/>
<dbReference type="Pfam" id="PF13462">
    <property type="entry name" value="Thioredoxin_4"/>
    <property type="match status" value="1"/>
</dbReference>
<dbReference type="Proteomes" id="UP001589755">
    <property type="component" value="Unassembled WGS sequence"/>
</dbReference>
<comment type="caution">
    <text evidence="2">The sequence shown here is derived from an EMBL/GenBank/DDBJ whole genome shotgun (WGS) entry which is preliminary data.</text>
</comment>
<dbReference type="InterPro" id="IPR036249">
    <property type="entry name" value="Thioredoxin-like_sf"/>
</dbReference>
<dbReference type="SUPFAM" id="SSF52833">
    <property type="entry name" value="Thioredoxin-like"/>
    <property type="match status" value="1"/>
</dbReference>
<accession>A0ABV6DCT1</accession>
<evidence type="ECO:0000313" key="3">
    <source>
        <dbReference type="Proteomes" id="UP001589755"/>
    </source>
</evidence>
<sequence>MTNFRSLLASDATGALNSIMGMTGMSADEVESCLTDQALLDKITAVAESGRKLGVDSTPTFFVNGKPYKGSMTIEQFSAILDPLLAAE</sequence>
<name>A0ABV6DCT1_9HYPH</name>
<feature type="domain" description="Thioredoxin-like fold" evidence="1">
    <location>
        <begin position="23"/>
        <end position="82"/>
    </location>
</feature>
<keyword evidence="3" id="KW-1185">Reference proteome</keyword>
<dbReference type="Gene3D" id="3.40.30.10">
    <property type="entry name" value="Glutaredoxin"/>
    <property type="match status" value="1"/>
</dbReference>
<evidence type="ECO:0000313" key="2">
    <source>
        <dbReference type="EMBL" id="MFC0210446.1"/>
    </source>
</evidence>
<reference evidence="2 3" key="1">
    <citation type="submission" date="2024-09" db="EMBL/GenBank/DDBJ databases">
        <authorList>
            <person name="Sun Q."/>
            <person name="Mori K."/>
        </authorList>
    </citation>
    <scope>NUCLEOTIDE SEQUENCE [LARGE SCALE GENOMIC DNA]</scope>
    <source>
        <strain evidence="2 3">CCM 8543</strain>
    </source>
</reference>
<dbReference type="EMBL" id="JBHLXD010000053">
    <property type="protein sequence ID" value="MFC0210446.1"/>
    <property type="molecule type" value="Genomic_DNA"/>
</dbReference>
<dbReference type="RefSeq" id="WP_315903353.1">
    <property type="nucleotide sequence ID" value="NZ_JAODNW010000038.1"/>
</dbReference>
<dbReference type="CDD" id="cd02972">
    <property type="entry name" value="DsbA_family"/>
    <property type="match status" value="1"/>
</dbReference>